<dbReference type="PANTHER" id="PTHR46148">
    <property type="entry name" value="CHROMO DOMAIN-CONTAINING PROTEIN"/>
    <property type="match status" value="1"/>
</dbReference>
<dbReference type="Proteomes" id="UP000326396">
    <property type="component" value="Linkage Group LG7"/>
</dbReference>
<dbReference type="AlphaFoldDB" id="A0A5N6M5P1"/>
<dbReference type="SUPFAM" id="SSF54160">
    <property type="entry name" value="Chromo domain-like"/>
    <property type="match status" value="1"/>
</dbReference>
<name>A0A5N6M5P1_9ASTR</name>
<dbReference type="InterPro" id="IPR016197">
    <property type="entry name" value="Chromo-like_dom_sf"/>
</dbReference>
<proteinExistence type="predicted"/>
<accession>A0A5N6M5P1</accession>
<gene>
    <name evidence="2" type="ORF">E3N88_37104</name>
</gene>
<reference evidence="2 3" key="1">
    <citation type="submission" date="2019-05" db="EMBL/GenBank/DDBJ databases">
        <title>Mikania micrantha, genome provides insights into the molecular mechanism of rapid growth.</title>
        <authorList>
            <person name="Liu B."/>
        </authorList>
    </citation>
    <scope>NUCLEOTIDE SEQUENCE [LARGE SCALE GENOMIC DNA]</scope>
    <source>
        <strain evidence="2">NLD-2019</strain>
        <tissue evidence="2">Leaf</tissue>
    </source>
</reference>
<evidence type="ECO:0000259" key="1">
    <source>
        <dbReference type="Pfam" id="PF24626"/>
    </source>
</evidence>
<keyword evidence="3" id="KW-1185">Reference proteome</keyword>
<evidence type="ECO:0000313" key="3">
    <source>
        <dbReference type="Proteomes" id="UP000326396"/>
    </source>
</evidence>
<dbReference type="PANTHER" id="PTHR46148:SF55">
    <property type="match status" value="1"/>
</dbReference>
<dbReference type="InterPro" id="IPR056924">
    <property type="entry name" value="SH3_Tf2-1"/>
</dbReference>
<evidence type="ECO:0000313" key="2">
    <source>
        <dbReference type="EMBL" id="KAD3069224.1"/>
    </source>
</evidence>
<dbReference type="Pfam" id="PF24626">
    <property type="entry name" value="SH3_Tf2-1"/>
    <property type="match status" value="1"/>
</dbReference>
<dbReference type="EMBL" id="SZYD01000017">
    <property type="protein sequence ID" value="KAD3069224.1"/>
    <property type="molecule type" value="Genomic_DNA"/>
</dbReference>
<feature type="domain" description="Tf2-1-like SH3-like" evidence="1">
    <location>
        <begin position="39"/>
        <end position="101"/>
    </location>
</feature>
<protein>
    <recommendedName>
        <fullName evidence="1">Tf2-1-like SH3-like domain-containing protein</fullName>
    </recommendedName>
</protein>
<dbReference type="OrthoDB" id="5554229at2759"/>
<sequence>MRDRETAIHVVKQSLLKAQNRMKQQADKHRTDREYEVGMWVYLKLQPYMQNSLRVYKHSKLTPKYFGPFLILERVGKVAYRLDLPDDSQIHSIFHVSLLKAASGPPDKVVPIPMEARFRLKPMKVLDQKLVKRGSRAAMKVLVQWKDQGMSEATWEFLDDMKLRFPDLEEWVEGSFEDKKYFMGEVLLRDVFLFP</sequence>
<comment type="caution">
    <text evidence="2">The sequence shown here is derived from an EMBL/GenBank/DDBJ whole genome shotgun (WGS) entry which is preliminary data.</text>
</comment>
<organism evidence="2 3">
    <name type="scientific">Mikania micrantha</name>
    <name type="common">bitter vine</name>
    <dbReference type="NCBI Taxonomy" id="192012"/>
    <lineage>
        <taxon>Eukaryota</taxon>
        <taxon>Viridiplantae</taxon>
        <taxon>Streptophyta</taxon>
        <taxon>Embryophyta</taxon>
        <taxon>Tracheophyta</taxon>
        <taxon>Spermatophyta</taxon>
        <taxon>Magnoliopsida</taxon>
        <taxon>eudicotyledons</taxon>
        <taxon>Gunneridae</taxon>
        <taxon>Pentapetalae</taxon>
        <taxon>asterids</taxon>
        <taxon>campanulids</taxon>
        <taxon>Asterales</taxon>
        <taxon>Asteraceae</taxon>
        <taxon>Asteroideae</taxon>
        <taxon>Heliantheae alliance</taxon>
        <taxon>Eupatorieae</taxon>
        <taxon>Mikania</taxon>
    </lineage>
</organism>